<dbReference type="Proteomes" id="UP000215914">
    <property type="component" value="Unassembled WGS sequence"/>
</dbReference>
<keyword evidence="1" id="KW-0812">Transmembrane</keyword>
<evidence type="ECO:0000313" key="2">
    <source>
        <dbReference type="EMBL" id="KAF5790231.1"/>
    </source>
</evidence>
<evidence type="ECO:0000313" key="3">
    <source>
        <dbReference type="Proteomes" id="UP000215914"/>
    </source>
</evidence>
<comment type="caution">
    <text evidence="2">The sequence shown here is derived from an EMBL/GenBank/DDBJ whole genome shotgun (WGS) entry which is preliminary data.</text>
</comment>
<name>A0A9K3I5L2_HELAN</name>
<organism evidence="2 3">
    <name type="scientific">Helianthus annuus</name>
    <name type="common">Common sunflower</name>
    <dbReference type="NCBI Taxonomy" id="4232"/>
    <lineage>
        <taxon>Eukaryota</taxon>
        <taxon>Viridiplantae</taxon>
        <taxon>Streptophyta</taxon>
        <taxon>Embryophyta</taxon>
        <taxon>Tracheophyta</taxon>
        <taxon>Spermatophyta</taxon>
        <taxon>Magnoliopsida</taxon>
        <taxon>eudicotyledons</taxon>
        <taxon>Gunneridae</taxon>
        <taxon>Pentapetalae</taxon>
        <taxon>asterids</taxon>
        <taxon>campanulids</taxon>
        <taxon>Asterales</taxon>
        <taxon>Asteraceae</taxon>
        <taxon>Asteroideae</taxon>
        <taxon>Heliantheae alliance</taxon>
        <taxon>Heliantheae</taxon>
        <taxon>Helianthus</taxon>
    </lineage>
</organism>
<reference evidence="2" key="1">
    <citation type="journal article" date="2017" name="Nature">
        <title>The sunflower genome provides insights into oil metabolism, flowering and Asterid evolution.</title>
        <authorList>
            <person name="Badouin H."/>
            <person name="Gouzy J."/>
            <person name="Grassa C.J."/>
            <person name="Murat F."/>
            <person name="Staton S.E."/>
            <person name="Cottret L."/>
            <person name="Lelandais-Briere C."/>
            <person name="Owens G.L."/>
            <person name="Carrere S."/>
            <person name="Mayjonade B."/>
            <person name="Legrand L."/>
            <person name="Gill N."/>
            <person name="Kane N.C."/>
            <person name="Bowers J.E."/>
            <person name="Hubner S."/>
            <person name="Bellec A."/>
            <person name="Berard A."/>
            <person name="Berges H."/>
            <person name="Blanchet N."/>
            <person name="Boniface M.C."/>
            <person name="Brunel D."/>
            <person name="Catrice O."/>
            <person name="Chaidir N."/>
            <person name="Claudel C."/>
            <person name="Donnadieu C."/>
            <person name="Faraut T."/>
            <person name="Fievet G."/>
            <person name="Helmstetter N."/>
            <person name="King M."/>
            <person name="Knapp S.J."/>
            <person name="Lai Z."/>
            <person name="Le Paslier M.C."/>
            <person name="Lippi Y."/>
            <person name="Lorenzon L."/>
            <person name="Mandel J.R."/>
            <person name="Marage G."/>
            <person name="Marchand G."/>
            <person name="Marquand E."/>
            <person name="Bret-Mestries E."/>
            <person name="Morien E."/>
            <person name="Nambeesan S."/>
            <person name="Nguyen T."/>
            <person name="Pegot-Espagnet P."/>
            <person name="Pouilly N."/>
            <person name="Raftis F."/>
            <person name="Sallet E."/>
            <person name="Schiex T."/>
            <person name="Thomas J."/>
            <person name="Vandecasteele C."/>
            <person name="Vares D."/>
            <person name="Vear F."/>
            <person name="Vautrin S."/>
            <person name="Crespi M."/>
            <person name="Mangin B."/>
            <person name="Burke J.M."/>
            <person name="Salse J."/>
            <person name="Munos S."/>
            <person name="Vincourt P."/>
            <person name="Rieseberg L.H."/>
            <person name="Langlade N.B."/>
        </authorList>
    </citation>
    <scope>NUCLEOTIDE SEQUENCE</scope>
    <source>
        <tissue evidence="2">Leaves</tissue>
    </source>
</reference>
<evidence type="ECO:0000256" key="1">
    <source>
        <dbReference type="SAM" id="Phobius"/>
    </source>
</evidence>
<dbReference type="Gramene" id="mRNA:HanXRQr2_Chr09g0380711">
    <property type="protein sequence ID" value="mRNA:HanXRQr2_Chr09g0380711"/>
    <property type="gene ID" value="HanXRQr2_Chr09g0380711"/>
</dbReference>
<sequence>MDSKQDNSRTHIVWFAHGSTQVQECHKNLLFGEGSRMMEFGDQTETGERGINLSSGQKQRIQFIKIRTSIFLMMLLMLIPVHKYSRNVLGESLETRRFYLLLTKSIWQLYPSCNHIKASVAF</sequence>
<accession>A0A9K3I5L2</accession>
<protein>
    <submittedName>
        <fullName evidence="2">ABC-type xenobiotic transporter</fullName>
    </submittedName>
</protein>
<dbReference type="EMBL" id="MNCJ02000324">
    <property type="protein sequence ID" value="KAF5790231.1"/>
    <property type="molecule type" value="Genomic_DNA"/>
</dbReference>
<keyword evidence="1" id="KW-0472">Membrane</keyword>
<keyword evidence="3" id="KW-1185">Reference proteome</keyword>
<reference evidence="2" key="2">
    <citation type="submission" date="2020-06" db="EMBL/GenBank/DDBJ databases">
        <title>Helianthus annuus Genome sequencing and assembly Release 2.</title>
        <authorList>
            <person name="Gouzy J."/>
            <person name="Langlade N."/>
            <person name="Munos S."/>
        </authorList>
    </citation>
    <scope>NUCLEOTIDE SEQUENCE</scope>
    <source>
        <tissue evidence="2">Leaves</tissue>
    </source>
</reference>
<dbReference type="AlphaFoldDB" id="A0A9K3I5L2"/>
<proteinExistence type="predicted"/>
<feature type="transmembrane region" description="Helical" evidence="1">
    <location>
        <begin position="64"/>
        <end position="82"/>
    </location>
</feature>
<gene>
    <name evidence="2" type="ORF">HanXRQr2_Chr09g0380711</name>
</gene>
<keyword evidence="1" id="KW-1133">Transmembrane helix</keyword>